<evidence type="ECO:0000256" key="4">
    <source>
        <dbReference type="ARBA" id="ARBA00022840"/>
    </source>
</evidence>
<comment type="caution">
    <text evidence="8">The sequence shown here is derived from an EMBL/GenBank/DDBJ whole genome shotgun (WGS) entry which is preliminary data.</text>
</comment>
<keyword evidence="5" id="KW-0648">Protein biosynthesis</keyword>
<dbReference type="EMBL" id="JAWCUI010000105">
    <property type="protein sequence ID" value="KAL1887917.1"/>
    <property type="molecule type" value="Genomic_DNA"/>
</dbReference>
<keyword evidence="8" id="KW-0436">Ligase</keyword>
<comment type="catalytic activity">
    <reaction evidence="6">
        <text>tRNA(His) + L-histidine + ATP = L-histidyl-tRNA(His) + AMP + diphosphate + H(+)</text>
        <dbReference type="Rhea" id="RHEA:17313"/>
        <dbReference type="Rhea" id="RHEA-COMP:9665"/>
        <dbReference type="Rhea" id="RHEA-COMP:9689"/>
        <dbReference type="ChEBI" id="CHEBI:15378"/>
        <dbReference type="ChEBI" id="CHEBI:30616"/>
        <dbReference type="ChEBI" id="CHEBI:33019"/>
        <dbReference type="ChEBI" id="CHEBI:57595"/>
        <dbReference type="ChEBI" id="CHEBI:78442"/>
        <dbReference type="ChEBI" id="CHEBI:78527"/>
        <dbReference type="ChEBI" id="CHEBI:456215"/>
        <dbReference type="EC" id="6.1.1.21"/>
    </reaction>
</comment>
<evidence type="ECO:0000313" key="9">
    <source>
        <dbReference type="Proteomes" id="UP001583186"/>
    </source>
</evidence>
<dbReference type="PANTHER" id="PTHR11476:SF7">
    <property type="entry name" value="HISTIDINE--TRNA LIGASE"/>
    <property type="match status" value="1"/>
</dbReference>
<keyword evidence="8" id="KW-0030">Aminoacyl-tRNA synthetase</keyword>
<name>A0ABR3YJ83_9PEZI</name>
<feature type="domain" description="Aminoacyl-transfer RNA synthetases class-II family profile" evidence="7">
    <location>
        <begin position="1"/>
        <end position="371"/>
    </location>
</feature>
<dbReference type="PANTHER" id="PTHR11476">
    <property type="entry name" value="HISTIDYL-TRNA SYNTHETASE"/>
    <property type="match status" value="1"/>
</dbReference>
<keyword evidence="4" id="KW-0067">ATP-binding</keyword>
<protein>
    <recommendedName>
        <fullName evidence="2">histidine--tRNA ligase</fullName>
        <ecNumber evidence="2">6.1.1.21</ecNumber>
    </recommendedName>
</protein>
<dbReference type="Pfam" id="PF03129">
    <property type="entry name" value="HGTP_anticodon"/>
    <property type="match status" value="1"/>
</dbReference>
<organism evidence="8 9">
    <name type="scientific">Sporothrix stenoceras</name>
    <dbReference type="NCBI Taxonomy" id="5173"/>
    <lineage>
        <taxon>Eukaryota</taxon>
        <taxon>Fungi</taxon>
        <taxon>Dikarya</taxon>
        <taxon>Ascomycota</taxon>
        <taxon>Pezizomycotina</taxon>
        <taxon>Sordariomycetes</taxon>
        <taxon>Sordariomycetidae</taxon>
        <taxon>Ophiostomatales</taxon>
        <taxon>Ophiostomataceae</taxon>
        <taxon>Sporothrix</taxon>
    </lineage>
</organism>
<dbReference type="InterPro" id="IPR015807">
    <property type="entry name" value="His-tRNA-ligase"/>
</dbReference>
<evidence type="ECO:0000256" key="5">
    <source>
        <dbReference type="ARBA" id="ARBA00022917"/>
    </source>
</evidence>
<dbReference type="PIRSF" id="PIRSF001549">
    <property type="entry name" value="His-tRNA_synth"/>
    <property type="match status" value="1"/>
</dbReference>
<dbReference type="InterPro" id="IPR036621">
    <property type="entry name" value="Anticodon-bd_dom_sf"/>
</dbReference>
<dbReference type="Proteomes" id="UP001583186">
    <property type="component" value="Unassembled WGS sequence"/>
</dbReference>
<proteinExistence type="inferred from homology"/>
<evidence type="ECO:0000256" key="2">
    <source>
        <dbReference type="ARBA" id="ARBA00012815"/>
    </source>
</evidence>
<dbReference type="Gene3D" id="3.40.50.800">
    <property type="entry name" value="Anticodon-binding domain"/>
    <property type="match status" value="1"/>
</dbReference>
<evidence type="ECO:0000256" key="1">
    <source>
        <dbReference type="ARBA" id="ARBA00008226"/>
    </source>
</evidence>
<dbReference type="InterPro" id="IPR004516">
    <property type="entry name" value="HisRS/HisZ"/>
</dbReference>
<dbReference type="SUPFAM" id="SSF55681">
    <property type="entry name" value="Class II aaRS and biotin synthetases"/>
    <property type="match status" value="1"/>
</dbReference>
<dbReference type="InterPro" id="IPR045864">
    <property type="entry name" value="aa-tRNA-synth_II/BPL/LPL"/>
</dbReference>
<dbReference type="InterPro" id="IPR006195">
    <property type="entry name" value="aa-tRNA-synth_II"/>
</dbReference>
<keyword evidence="9" id="KW-1185">Reference proteome</keyword>
<dbReference type="InterPro" id="IPR004154">
    <property type="entry name" value="Anticodon-bd"/>
</dbReference>
<sequence length="468" mass="51491">MSKNSLKVAKGTRDWVGRDLELRDHIFRTISQVLERHGAVQLDTPVFELREVLSEKYGEDSKLIYDLQDQGGESLSLRYDLTVPFARWLAMHTNVQNIKRYQIAKVYRRDQPAVARGRMREFYQCDFDVAGASYDAMVPDAEVIRIISEVFSAFGLGVTVKLNHRKVLDGLFAVAGVPSNKIRTISAAVDKLDKTPWAEVKEEMLAKGLAEAVADHIGGYAQKSGTLRGLLDELRKDTDLSSNTDVAAGLADLELLATYLEALNVADIVSFDLSLARGLDYYTGLIYEVVTKPDPKSKVQVGSIAAGGRYDNLVGMYGKRPVPCVGISFGVDRIFTILDAQREKAIFNTLSRPADVYIMAFGGKEFDGLLPQRMKVATQLWDAGIRGEYAPKVKPRQMAQFNASDGVPLAVILGDEEVKAGQVRVKRLHTGGESGDKDKGKLVSLDGLVEEVRSLLDEAALDMAKIGS</sequence>
<keyword evidence="3" id="KW-0547">Nucleotide-binding</keyword>
<accession>A0ABR3YJ83</accession>
<dbReference type="GO" id="GO:0004821">
    <property type="term" value="F:histidine-tRNA ligase activity"/>
    <property type="evidence" value="ECO:0007669"/>
    <property type="project" value="UniProtKB-EC"/>
</dbReference>
<evidence type="ECO:0000256" key="6">
    <source>
        <dbReference type="ARBA" id="ARBA00047639"/>
    </source>
</evidence>
<evidence type="ECO:0000256" key="3">
    <source>
        <dbReference type="ARBA" id="ARBA00022741"/>
    </source>
</evidence>
<comment type="similarity">
    <text evidence="1">Belongs to the class-II aminoacyl-tRNA synthetase family.</text>
</comment>
<dbReference type="NCBIfam" id="TIGR00442">
    <property type="entry name" value="hisS"/>
    <property type="match status" value="1"/>
</dbReference>
<evidence type="ECO:0000313" key="8">
    <source>
        <dbReference type="EMBL" id="KAL1887917.1"/>
    </source>
</evidence>
<dbReference type="InterPro" id="IPR041715">
    <property type="entry name" value="HisRS-like_core"/>
</dbReference>
<dbReference type="Pfam" id="PF13393">
    <property type="entry name" value="tRNA-synt_His"/>
    <property type="match status" value="1"/>
</dbReference>
<dbReference type="SUPFAM" id="SSF52954">
    <property type="entry name" value="Class II aaRS ABD-related"/>
    <property type="match status" value="1"/>
</dbReference>
<dbReference type="EC" id="6.1.1.21" evidence="2"/>
<gene>
    <name evidence="8" type="primary">HTS1_2</name>
    <name evidence="8" type="ORF">Sste5346_009921</name>
</gene>
<dbReference type="Gene3D" id="3.30.930.10">
    <property type="entry name" value="Bira Bifunctional Protein, Domain 2"/>
    <property type="match status" value="1"/>
</dbReference>
<reference evidence="8 9" key="1">
    <citation type="journal article" date="2024" name="IMA Fungus">
        <title>IMA Genome - F19 : A genome assembly and annotation guide to empower mycologists, including annotated draft genome sequences of Ceratocystis pirilliformis, Diaporthe australafricana, Fusarium ophioides, Paecilomyces lecythidis, and Sporothrix stenoceras.</title>
        <authorList>
            <person name="Aylward J."/>
            <person name="Wilson A.M."/>
            <person name="Visagie C.M."/>
            <person name="Spraker J."/>
            <person name="Barnes I."/>
            <person name="Buitendag C."/>
            <person name="Ceriani C."/>
            <person name="Del Mar Angel L."/>
            <person name="du Plessis D."/>
            <person name="Fuchs T."/>
            <person name="Gasser K."/>
            <person name="Kramer D."/>
            <person name="Li W."/>
            <person name="Munsamy K."/>
            <person name="Piso A."/>
            <person name="Price J.L."/>
            <person name="Sonnekus B."/>
            <person name="Thomas C."/>
            <person name="van der Nest A."/>
            <person name="van Dijk A."/>
            <person name="van Heerden A."/>
            <person name="van Vuuren N."/>
            <person name="Yilmaz N."/>
            <person name="Duong T.A."/>
            <person name="van der Merwe N.A."/>
            <person name="Wingfield M.J."/>
            <person name="Wingfield B.D."/>
        </authorList>
    </citation>
    <scope>NUCLEOTIDE SEQUENCE [LARGE SCALE GENOMIC DNA]</scope>
    <source>
        <strain evidence="8 9">CMW 5346</strain>
    </source>
</reference>
<dbReference type="PROSITE" id="PS50862">
    <property type="entry name" value="AA_TRNA_LIGASE_II"/>
    <property type="match status" value="1"/>
</dbReference>
<dbReference type="CDD" id="cd00773">
    <property type="entry name" value="HisRS-like_core"/>
    <property type="match status" value="1"/>
</dbReference>
<evidence type="ECO:0000259" key="7">
    <source>
        <dbReference type="PROSITE" id="PS50862"/>
    </source>
</evidence>